<keyword evidence="2" id="KW-1185">Reference proteome</keyword>
<organism evidence="1 2">
    <name type="scientific">Brucella thiophenivorans</name>
    <dbReference type="NCBI Taxonomy" id="571255"/>
    <lineage>
        <taxon>Bacteria</taxon>
        <taxon>Pseudomonadati</taxon>
        <taxon>Pseudomonadota</taxon>
        <taxon>Alphaproteobacteria</taxon>
        <taxon>Hyphomicrobiales</taxon>
        <taxon>Brucellaceae</taxon>
        <taxon>Brucella/Ochrobactrum group</taxon>
        <taxon>Brucella</taxon>
    </lineage>
</organism>
<name>A0A256G277_9HYPH</name>
<accession>A0A256G277</accession>
<gene>
    <name evidence="1" type="ORF">CEV31_0790</name>
</gene>
<reference evidence="1 2" key="1">
    <citation type="submission" date="2017-07" db="EMBL/GenBank/DDBJ databases">
        <title>Phylogenetic study on the rhizospheric bacterium Ochrobactrum sp. A44.</title>
        <authorList>
            <person name="Krzyzanowska D.M."/>
            <person name="Ossowicki A."/>
            <person name="Rajewska M."/>
            <person name="Maciag T."/>
            <person name="Kaczynski Z."/>
            <person name="Czerwicka M."/>
            <person name="Jafra S."/>
        </authorList>
    </citation>
    <scope>NUCLEOTIDE SEQUENCE [LARGE SCALE GENOMIC DNA]</scope>
    <source>
        <strain evidence="1 2">DSM 7216</strain>
    </source>
</reference>
<dbReference type="EMBL" id="NNRJ01000012">
    <property type="protein sequence ID" value="OYR21169.1"/>
    <property type="molecule type" value="Genomic_DNA"/>
</dbReference>
<comment type="caution">
    <text evidence="1">The sequence shown here is derived from an EMBL/GenBank/DDBJ whole genome shotgun (WGS) entry which is preliminary data.</text>
</comment>
<dbReference type="AlphaFoldDB" id="A0A256G277"/>
<dbReference type="RefSeq" id="WP_094505535.1">
    <property type="nucleotide sequence ID" value="NZ_JBHEEK010000005.1"/>
</dbReference>
<protein>
    <submittedName>
        <fullName evidence="1">Uncharacterized protein</fullName>
    </submittedName>
</protein>
<dbReference type="OrthoDB" id="8455776at2"/>
<evidence type="ECO:0000313" key="2">
    <source>
        <dbReference type="Proteomes" id="UP000215590"/>
    </source>
</evidence>
<proteinExistence type="predicted"/>
<evidence type="ECO:0000313" key="1">
    <source>
        <dbReference type="EMBL" id="OYR21169.1"/>
    </source>
</evidence>
<dbReference type="Proteomes" id="UP000215590">
    <property type="component" value="Unassembled WGS sequence"/>
</dbReference>
<sequence>MRHSSQIILGLVAIVSIMSVQTMDMSHGHRHFYTQAVNDISTDDGLIFDAKTTTAVGVQTIAQMRNAFSAA</sequence>